<reference evidence="4 5" key="1">
    <citation type="submission" date="2018-04" db="EMBL/GenBank/DDBJ databases">
        <title>Thalassorhabdus spongiae gen. nov., sp. nov., isolated from a marine sponge in South-West Iceland.</title>
        <authorList>
            <person name="Knobloch S."/>
            <person name="Daussin A."/>
            <person name="Johannsson R."/>
            <person name="Marteinsson V.T."/>
        </authorList>
    </citation>
    <scope>NUCLEOTIDE SEQUENCE [LARGE SCALE GENOMIC DNA]</scope>
    <source>
        <strain evidence="4 5">Hp12</strain>
    </source>
</reference>
<feature type="compositionally biased region" description="Low complexity" evidence="2">
    <location>
        <begin position="361"/>
        <end position="391"/>
    </location>
</feature>
<dbReference type="GO" id="GO:0004852">
    <property type="term" value="F:uroporphyrinogen-III synthase activity"/>
    <property type="evidence" value="ECO:0007669"/>
    <property type="project" value="InterPro"/>
</dbReference>
<feature type="coiled-coil region" evidence="1">
    <location>
        <begin position="438"/>
        <end position="479"/>
    </location>
</feature>
<evidence type="ECO:0000313" key="5">
    <source>
        <dbReference type="Proteomes" id="UP000244906"/>
    </source>
</evidence>
<evidence type="ECO:0000313" key="4">
    <source>
        <dbReference type="EMBL" id="PVZ70333.1"/>
    </source>
</evidence>
<feature type="region of interest" description="Disordered" evidence="2">
    <location>
        <begin position="739"/>
        <end position="814"/>
    </location>
</feature>
<sequence>MSQLAGLNILLTRPAGQNELWQQALEVSGARCFQLPLIEITSTLSNASSNSSKTHKSSSSDWLIFVSPNAVRHGLPSLEPLASKTQIAAVGKATARMLSAAGIANVVQPKSEQNSEGLLALDCFAQIEKQNILIVRGDGGRDLLANALTERGAKVDYFECYQRSCPQYEKSDFQSLQINSDSDNPSDESSDKSNDNSLVLLTSNQSIDHWFQLKQQLPLYWQQSPCMVIGQRQLQHFEQMQQDVQQQVQQKIPKEAQEKTQQTQASDCHKTATGASALVAAQADISAIQTSINHWYNAPHNKMPQELPKLAESESTGTDRREPDMSEQSKNHDSTATDKSPLDAASSANKATKKSDNMTQKPAKPSSDSSPKTNLTSNKTTSSKTASNKKSGAGGIVLSLAALAVSGALAFAGWQLWQQQQQISQIAAEEALMIDSKINQLSADVSRQTAQLTAANSQLINANSQLADAQNTLRQQQLKDRATLQKVLDVAGRRPNSWALSEAEYLVRLANRHLALDQDLRTALALLQAADQSLAKLDDPRLIRLRSLLNQDINQLKSIRPVDIEGVVFKLQGLIAQVNQLPLVSPKPFAKTESNQPQFLPVWGSQWLANLENNASAAWQKVSDNFIIREYQGDTPALLMPEQRVYLNHNLQLQLRQASLAVLKGQQKVYSQSLAETEQWIGQYLDANSLQARAFLETLAELKQVKLESDLPQATRAVDELYKAVNGLLDQTPVNLGLNTARPTPETPKATAPKLTPASKALPEIDPPKMIENRAPVVVPQPPGPTSPDVKSSLQQKAQKVQKVTRPSTNDQAV</sequence>
<dbReference type="InterPro" id="IPR036108">
    <property type="entry name" value="4pyrrol_syn_uPrphyn_synt_sf"/>
</dbReference>
<dbReference type="SUPFAM" id="SSF69618">
    <property type="entry name" value="HemD-like"/>
    <property type="match status" value="1"/>
</dbReference>
<feature type="compositionally biased region" description="Low complexity" evidence="2">
    <location>
        <begin position="740"/>
        <end position="761"/>
    </location>
</feature>
<feature type="region of interest" description="Disordered" evidence="2">
    <location>
        <begin position="299"/>
        <end position="391"/>
    </location>
</feature>
<evidence type="ECO:0000256" key="2">
    <source>
        <dbReference type="SAM" id="MobiDB-lite"/>
    </source>
</evidence>
<comment type="caution">
    <text evidence="4">The sequence shown here is derived from an EMBL/GenBank/DDBJ whole genome shotgun (WGS) entry which is preliminary data.</text>
</comment>
<dbReference type="CDD" id="cd06578">
    <property type="entry name" value="HemD"/>
    <property type="match status" value="1"/>
</dbReference>
<evidence type="ECO:0000259" key="3">
    <source>
        <dbReference type="Pfam" id="PF02602"/>
    </source>
</evidence>
<name>A0A2V1GXF8_9GAMM</name>
<dbReference type="EMBL" id="QDDL01000002">
    <property type="protein sequence ID" value="PVZ70333.1"/>
    <property type="molecule type" value="Genomic_DNA"/>
</dbReference>
<dbReference type="PANTHER" id="PTHR38043">
    <property type="entry name" value="PROTEIN HEMX"/>
    <property type="match status" value="1"/>
</dbReference>
<feature type="compositionally biased region" description="Basic and acidic residues" evidence="2">
    <location>
        <begin position="309"/>
        <end position="336"/>
    </location>
</feature>
<dbReference type="AlphaFoldDB" id="A0A2V1GXF8"/>
<dbReference type="RefSeq" id="WP_116686405.1">
    <property type="nucleotide sequence ID" value="NZ_CAWNYD010000002.1"/>
</dbReference>
<dbReference type="Proteomes" id="UP000244906">
    <property type="component" value="Unassembled WGS sequence"/>
</dbReference>
<dbReference type="Pfam" id="PF04375">
    <property type="entry name" value="HemX"/>
    <property type="match status" value="1"/>
</dbReference>
<dbReference type="Pfam" id="PF02602">
    <property type="entry name" value="HEM4"/>
    <property type="match status" value="1"/>
</dbReference>
<feature type="region of interest" description="Disordered" evidence="2">
    <location>
        <begin position="172"/>
        <end position="196"/>
    </location>
</feature>
<accession>A0A2V1GXF8</accession>
<dbReference type="Gene3D" id="3.40.50.10090">
    <property type="match status" value="2"/>
</dbReference>
<proteinExistence type="predicted"/>
<organism evidence="4 5">
    <name type="scientific">Pelagibaculum spongiae</name>
    <dbReference type="NCBI Taxonomy" id="2080658"/>
    <lineage>
        <taxon>Bacteria</taxon>
        <taxon>Pseudomonadati</taxon>
        <taxon>Pseudomonadota</taxon>
        <taxon>Gammaproteobacteria</taxon>
        <taxon>Oceanospirillales</taxon>
        <taxon>Pelagibaculum</taxon>
    </lineage>
</organism>
<dbReference type="InterPro" id="IPR003754">
    <property type="entry name" value="4pyrrol_synth_uPrphyn_synth"/>
</dbReference>
<dbReference type="GO" id="GO:0033014">
    <property type="term" value="P:tetrapyrrole biosynthetic process"/>
    <property type="evidence" value="ECO:0007669"/>
    <property type="project" value="InterPro"/>
</dbReference>
<protein>
    <recommendedName>
        <fullName evidence="3">Tetrapyrrole biosynthesis uroporphyrinogen III synthase domain-containing protein</fullName>
    </recommendedName>
</protein>
<keyword evidence="1" id="KW-0175">Coiled coil</keyword>
<dbReference type="OrthoDB" id="5739852at2"/>
<gene>
    <name evidence="4" type="ORF">DC094_06985</name>
</gene>
<keyword evidence="5" id="KW-1185">Reference proteome</keyword>
<feature type="region of interest" description="Disordered" evidence="2">
    <location>
        <begin position="249"/>
        <end position="268"/>
    </location>
</feature>
<evidence type="ECO:0000256" key="1">
    <source>
        <dbReference type="SAM" id="Coils"/>
    </source>
</evidence>
<feature type="domain" description="Tetrapyrrole biosynthesis uroporphyrinogen III synthase" evidence="3">
    <location>
        <begin position="21"/>
        <end position="241"/>
    </location>
</feature>
<feature type="compositionally biased region" description="Polar residues" evidence="2">
    <location>
        <begin position="805"/>
        <end position="814"/>
    </location>
</feature>
<feature type="compositionally biased region" description="Polar residues" evidence="2">
    <location>
        <begin position="789"/>
        <end position="799"/>
    </location>
</feature>
<dbReference type="InterPro" id="IPR007470">
    <property type="entry name" value="HemX"/>
</dbReference>
<dbReference type="PANTHER" id="PTHR38043:SF1">
    <property type="entry name" value="PROTEIN HEMX"/>
    <property type="match status" value="1"/>
</dbReference>